<accession>A0A8E5FAP4</accession>
<gene>
    <name evidence="1" type="primary">rpl23</name>
</gene>
<dbReference type="HAMAP" id="MF_01369_B">
    <property type="entry name" value="Ribosomal_uL23_B"/>
    <property type="match status" value="1"/>
</dbReference>
<dbReference type="GO" id="GO:0006412">
    <property type="term" value="P:translation"/>
    <property type="evidence" value="ECO:0007669"/>
    <property type="project" value="InterPro"/>
</dbReference>
<keyword evidence="1" id="KW-0687">Ribonucleoprotein</keyword>
<protein>
    <submittedName>
        <fullName evidence="1">Ribosomal protein L23</fullName>
    </submittedName>
</protein>
<name>A0A8E5FAP4_9PHAE</name>
<geneLocation type="plastid" evidence="1"/>
<dbReference type="PANTHER" id="PTHR11620">
    <property type="entry name" value="60S RIBOSOMAL PROTEIN L23A"/>
    <property type="match status" value="1"/>
</dbReference>
<keyword evidence="1" id="KW-0689">Ribosomal protein</keyword>
<reference evidence="1" key="1">
    <citation type="journal article" date="2021" name="Eur. J. Phycol.">
        <title>High-throughput sequencing of the kelp Alaria (Phaeophyceae) reveals epi-endobiotic associations, including a likely phaeophycean parasite.</title>
        <authorList>
            <person name="Bringloe T.T."/>
            <person name="Sauermann R."/>
            <person name="Krause-Jensen D."/>
            <person name="Olesen B."/>
            <person name="Klimova A."/>
            <person name="Klochkova T.A."/>
            <person name="Verbruggen H."/>
        </authorList>
    </citation>
    <scope>NUCLEOTIDE SEQUENCE</scope>
</reference>
<dbReference type="EMBL" id="MW266087">
    <property type="protein sequence ID" value="QSV12716.1"/>
    <property type="molecule type" value="Genomic_DNA"/>
</dbReference>
<dbReference type="Pfam" id="PF00276">
    <property type="entry name" value="Ribosomal_L23"/>
    <property type="match status" value="1"/>
</dbReference>
<proteinExistence type="inferred from homology"/>
<evidence type="ECO:0000313" key="1">
    <source>
        <dbReference type="EMBL" id="QSV12716.1"/>
    </source>
</evidence>
<dbReference type="InterPro" id="IPR013025">
    <property type="entry name" value="Ribosomal_uL23-like"/>
</dbReference>
<dbReference type="GO" id="GO:0003735">
    <property type="term" value="F:structural constituent of ribosome"/>
    <property type="evidence" value="ECO:0007669"/>
    <property type="project" value="InterPro"/>
</dbReference>
<sequence>MIKMELNSSIDLIKYPLNTTKAKGLISKNQYTFLVDPRLTKINIKKAIEFLFDIKIIKINSCNLPIKRRRVRKSIGIKSRYKKVIIKVAKNQKINFLSFTSEMRTIEKGG</sequence>
<keyword evidence="1" id="KW-0934">Plastid</keyword>
<dbReference type="AlphaFoldDB" id="A0A8E5FAP4"/>
<organism evidence="1">
    <name type="scientific">Phaeophyceae sp</name>
    <dbReference type="NCBI Taxonomy" id="2249243"/>
    <lineage>
        <taxon>Eukaryota</taxon>
        <taxon>Sar</taxon>
        <taxon>Stramenopiles</taxon>
        <taxon>Ochrophyta</taxon>
        <taxon>PX clade</taxon>
        <taxon>Phaeophyceae</taxon>
    </lineage>
</organism>
<dbReference type="GO" id="GO:0005840">
    <property type="term" value="C:ribosome"/>
    <property type="evidence" value="ECO:0007669"/>
    <property type="project" value="UniProtKB-KW"/>
</dbReference>